<gene>
    <name evidence="3" type="ORF">ABEB36_003974</name>
</gene>
<reference evidence="3 4" key="1">
    <citation type="submission" date="2024-05" db="EMBL/GenBank/DDBJ databases">
        <title>Genetic variation in Jamaican populations of the coffee berry borer (Hypothenemus hampei).</title>
        <authorList>
            <person name="Errbii M."/>
            <person name="Myrie A."/>
        </authorList>
    </citation>
    <scope>NUCLEOTIDE SEQUENCE [LARGE SCALE GENOMIC DNA]</scope>
    <source>
        <strain evidence="3">JA-Hopewell-2020-01-JO</strain>
        <tissue evidence="3">Whole body</tissue>
    </source>
</reference>
<dbReference type="CDD" id="cd23992">
    <property type="entry name" value="PBP_GOBP"/>
    <property type="match status" value="1"/>
</dbReference>
<dbReference type="PANTHER" id="PTHR11857:SF42">
    <property type="entry name" value="GENERAL ODORANT-BINDING PROTEIN 19D-RELATED"/>
    <property type="match status" value="1"/>
</dbReference>
<dbReference type="SUPFAM" id="SSF47565">
    <property type="entry name" value="Insect pheromone/odorant-binding proteins"/>
    <property type="match status" value="1"/>
</dbReference>
<dbReference type="PANTHER" id="PTHR11857">
    <property type="entry name" value="ODORANT BINDING PROTEIN-RELATED"/>
    <property type="match status" value="1"/>
</dbReference>
<proteinExistence type="predicted"/>
<dbReference type="Pfam" id="PF01395">
    <property type="entry name" value="PBP_GOBP"/>
    <property type="match status" value="1"/>
</dbReference>
<evidence type="ECO:0000256" key="1">
    <source>
        <dbReference type="ARBA" id="ARBA00022729"/>
    </source>
</evidence>
<feature type="chain" id="PRO_5044742044" evidence="2">
    <location>
        <begin position="18"/>
        <end position="145"/>
    </location>
</feature>
<keyword evidence="1 2" id="KW-0732">Signal</keyword>
<sequence>MNSILLLSFGLLVGVSALNDDLLAEMKQKVAQIGLECAESENAPEDDMIALLNKRPPKTHEGKCILFCAAKKLGIMAADGSFGKGDDEWVAKAKSDDPDFVNKLIAAFEICKPEADKESDNCEKAYVLSLCNYKEYLKSGIFKYF</sequence>
<dbReference type="Proteomes" id="UP001566132">
    <property type="component" value="Unassembled WGS sequence"/>
</dbReference>
<feature type="signal peptide" evidence="2">
    <location>
        <begin position="1"/>
        <end position="17"/>
    </location>
</feature>
<accession>A0ABD1F4F7</accession>
<comment type="caution">
    <text evidence="3">The sequence shown here is derived from an EMBL/GenBank/DDBJ whole genome shotgun (WGS) entry which is preliminary data.</text>
</comment>
<evidence type="ECO:0000313" key="3">
    <source>
        <dbReference type="EMBL" id="KAL1509201.1"/>
    </source>
</evidence>
<evidence type="ECO:0000313" key="4">
    <source>
        <dbReference type="Proteomes" id="UP001566132"/>
    </source>
</evidence>
<dbReference type="AlphaFoldDB" id="A0ABD1F4F7"/>
<keyword evidence="4" id="KW-1185">Reference proteome</keyword>
<dbReference type="InterPro" id="IPR036728">
    <property type="entry name" value="PBP_GOBP_sf"/>
</dbReference>
<protein>
    <submittedName>
        <fullName evidence="3">Uncharacterized protein</fullName>
    </submittedName>
</protein>
<evidence type="ECO:0000256" key="2">
    <source>
        <dbReference type="SAM" id="SignalP"/>
    </source>
</evidence>
<dbReference type="EMBL" id="JBDJPC010000003">
    <property type="protein sequence ID" value="KAL1509201.1"/>
    <property type="molecule type" value="Genomic_DNA"/>
</dbReference>
<organism evidence="3 4">
    <name type="scientific">Hypothenemus hampei</name>
    <name type="common">Coffee berry borer</name>
    <dbReference type="NCBI Taxonomy" id="57062"/>
    <lineage>
        <taxon>Eukaryota</taxon>
        <taxon>Metazoa</taxon>
        <taxon>Ecdysozoa</taxon>
        <taxon>Arthropoda</taxon>
        <taxon>Hexapoda</taxon>
        <taxon>Insecta</taxon>
        <taxon>Pterygota</taxon>
        <taxon>Neoptera</taxon>
        <taxon>Endopterygota</taxon>
        <taxon>Coleoptera</taxon>
        <taxon>Polyphaga</taxon>
        <taxon>Cucujiformia</taxon>
        <taxon>Curculionidae</taxon>
        <taxon>Scolytinae</taxon>
        <taxon>Hypothenemus</taxon>
    </lineage>
</organism>
<dbReference type="InterPro" id="IPR006170">
    <property type="entry name" value="PBP/GOBP"/>
</dbReference>
<dbReference type="Gene3D" id="1.10.238.20">
    <property type="entry name" value="Pheromone/general odorant binding protein domain"/>
    <property type="match status" value="1"/>
</dbReference>
<name>A0ABD1F4F7_HYPHA</name>